<keyword evidence="27" id="KW-1185">Reference proteome</keyword>
<dbReference type="GO" id="GO:0034085">
    <property type="term" value="P:establishment of sister chromatid cohesion"/>
    <property type="evidence" value="ECO:0007669"/>
    <property type="project" value="TreeGrafter"/>
</dbReference>
<comment type="function">
    <text evidence="21">ATP-dependent DNA helicase important for chromosome transmission and normal cell cycle progression in G(2)/M. May have a role in changing DNA topology to allow the loading of proteins involved in maintaining sister chromatid cohesion in the vicinity of the centromeres. Has a specific role in chromosome segregation during meiosis II.</text>
</comment>
<keyword evidence="14" id="KW-0413">Isomerase</keyword>
<dbReference type="GO" id="GO:0005634">
    <property type="term" value="C:nucleus"/>
    <property type="evidence" value="ECO:0007669"/>
    <property type="project" value="UniProtKB-SubCell"/>
</dbReference>
<evidence type="ECO:0000256" key="6">
    <source>
        <dbReference type="ARBA" id="ARBA00022723"/>
    </source>
</evidence>
<comment type="similarity">
    <text evidence="3">Belongs to the DEAD box helicase family. DEAH subfamily. DDX11/CHL1 sub-subfamily.</text>
</comment>
<organism evidence="26 27">
    <name type="scientific">Nadsonia fulvescens var. elongata DSM 6958</name>
    <dbReference type="NCBI Taxonomy" id="857566"/>
    <lineage>
        <taxon>Eukaryota</taxon>
        <taxon>Fungi</taxon>
        <taxon>Dikarya</taxon>
        <taxon>Ascomycota</taxon>
        <taxon>Saccharomycotina</taxon>
        <taxon>Dipodascomycetes</taxon>
        <taxon>Dipodascales</taxon>
        <taxon>Dipodascales incertae sedis</taxon>
        <taxon>Nadsonia</taxon>
    </lineage>
</organism>
<feature type="coiled-coil region" evidence="23">
    <location>
        <begin position="75"/>
        <end position="102"/>
    </location>
</feature>
<dbReference type="PROSITE" id="PS51193">
    <property type="entry name" value="HELICASE_ATP_BIND_2"/>
    <property type="match status" value="1"/>
</dbReference>
<evidence type="ECO:0000256" key="21">
    <source>
        <dbReference type="ARBA" id="ARBA00045702"/>
    </source>
</evidence>
<dbReference type="InterPro" id="IPR006555">
    <property type="entry name" value="ATP-dep_Helicase_C"/>
</dbReference>
<dbReference type="InterPro" id="IPR010614">
    <property type="entry name" value="RAD3-like_helicase_DEAD"/>
</dbReference>
<dbReference type="Proteomes" id="UP000095009">
    <property type="component" value="Unassembled WGS sequence"/>
</dbReference>
<evidence type="ECO:0000256" key="22">
    <source>
        <dbReference type="ARBA" id="ARBA00048954"/>
    </source>
</evidence>
<evidence type="ECO:0000256" key="7">
    <source>
        <dbReference type="ARBA" id="ARBA00022741"/>
    </source>
</evidence>
<dbReference type="GO" id="GO:0005524">
    <property type="term" value="F:ATP binding"/>
    <property type="evidence" value="ECO:0007669"/>
    <property type="project" value="UniProtKB-KW"/>
</dbReference>
<evidence type="ECO:0000256" key="8">
    <source>
        <dbReference type="ARBA" id="ARBA00022801"/>
    </source>
</evidence>
<dbReference type="STRING" id="857566.A0A1E3PRD8"/>
<dbReference type="GO" id="GO:0051536">
    <property type="term" value="F:iron-sulfur cluster binding"/>
    <property type="evidence" value="ECO:0007669"/>
    <property type="project" value="UniProtKB-KW"/>
</dbReference>
<sequence length="847" mass="96446">MDFMNAMYETLESKKIGIFESPTETGKTLSLICSSMTWLRDHKRKYFQGDNHDFDDDQDNDEPEWVKENYRSMVKKEKESQLRQYEEKLAAIREKEKLEKASVLRKVIPGNNYKRVRNTADNNDKGNSEDNVYIPDDYDSDGSENVVTTSKSTGMSSGLEALLKKFDEATGVKPVDEDITYEESTKIIFTSRTHSQLTQFTGQLKLPKFTSSLSNFDTDFERVKEVSMGSRKQLCIHPKVSKMNSVNLMNEACKELRTGSEAEKCQFYMNEDLAKKVKSRDFRDRALAGIRDIEELALLGKETEVCPYYGIRKALPMSEVIAVPYQLLIQESARKTIELPIKDSIIIIDEAHNLLDVIQSLYSLSVSSSDITRAKSGLHTYKTKFYKRLSWSNQVYLSQVVKAVDSLDAFILQASIKDQRKVSPGVELKQSDIFRGTTSDLINMHKLQKYLDKSKLVFKVETYIEMLEKEAAKKEINVVRKNNFSKEKSTSTPVLSKVINFLLSITNPSSEGKVFYDRDEKKELSLKYMLLDPSEKFRNIVDEAKCVILAGGTMEPVDDYLKYLFPYLSKPDIKLFSCSHIIPKENLSVYTIGNGPSKEEFEFKFGRRDSEVMIDDLGKSIVNLANFIPAGLVVFFPSYSYMDQICTRWKIKGTNDVSLWERLESKKKIFSEPKTESVEEVLGEYSAEISNPVKRGAILLSVVGGKMSEGINFSDDLARGVIMVGLPFPNAFSAELVARRKFIEKTIIEKGGSNSDALQAARSFYENICMRAVNQSIGRAIRHANDYAVIVLFDRRYGQINIRKKLPAWIQNSISPVVDKEDNHKLGEVIRGVSLFFRSKGKKEEDV</sequence>
<evidence type="ECO:0000256" key="19">
    <source>
        <dbReference type="ARBA" id="ARBA00044998"/>
    </source>
</evidence>
<evidence type="ECO:0000256" key="15">
    <source>
        <dbReference type="ARBA" id="ARBA00023242"/>
    </source>
</evidence>
<evidence type="ECO:0000259" key="25">
    <source>
        <dbReference type="PROSITE" id="PS51193"/>
    </source>
</evidence>
<dbReference type="InterPro" id="IPR006554">
    <property type="entry name" value="Helicase-like_DEXD_c2"/>
</dbReference>
<evidence type="ECO:0000256" key="23">
    <source>
        <dbReference type="SAM" id="Coils"/>
    </source>
</evidence>
<dbReference type="SMART" id="SM00491">
    <property type="entry name" value="HELICc2"/>
    <property type="match status" value="1"/>
</dbReference>
<dbReference type="PANTHER" id="PTHR11472">
    <property type="entry name" value="DNA REPAIR DEAD HELICASE RAD3/XP-D SUBFAMILY MEMBER"/>
    <property type="match status" value="1"/>
</dbReference>
<keyword evidence="8" id="KW-0378">Hydrolase</keyword>
<comment type="subcellular location">
    <subcellularLocation>
        <location evidence="2">Nucleus</location>
    </subcellularLocation>
</comment>
<keyword evidence="23" id="KW-0175">Coiled coil</keyword>
<evidence type="ECO:0000256" key="16">
    <source>
        <dbReference type="ARBA" id="ARBA00023306"/>
    </source>
</evidence>
<dbReference type="NCBIfam" id="TIGR00604">
    <property type="entry name" value="rad3"/>
    <property type="match status" value="1"/>
</dbReference>
<name>A0A1E3PRD8_9ASCO</name>
<keyword evidence="11" id="KW-0408">Iron</keyword>
<reference evidence="26 27" key="1">
    <citation type="journal article" date="2016" name="Proc. Natl. Acad. Sci. U.S.A.">
        <title>Comparative genomics of biotechnologically important yeasts.</title>
        <authorList>
            <person name="Riley R."/>
            <person name="Haridas S."/>
            <person name="Wolfe K.H."/>
            <person name="Lopes M.R."/>
            <person name="Hittinger C.T."/>
            <person name="Goeker M."/>
            <person name="Salamov A.A."/>
            <person name="Wisecaver J.H."/>
            <person name="Long T.M."/>
            <person name="Calvey C.H."/>
            <person name="Aerts A.L."/>
            <person name="Barry K.W."/>
            <person name="Choi C."/>
            <person name="Clum A."/>
            <person name="Coughlan A.Y."/>
            <person name="Deshpande S."/>
            <person name="Douglass A.P."/>
            <person name="Hanson S.J."/>
            <person name="Klenk H.-P."/>
            <person name="LaButti K.M."/>
            <person name="Lapidus A."/>
            <person name="Lindquist E.A."/>
            <person name="Lipzen A.M."/>
            <person name="Meier-Kolthoff J.P."/>
            <person name="Ohm R.A."/>
            <person name="Otillar R.P."/>
            <person name="Pangilinan J.L."/>
            <person name="Peng Y."/>
            <person name="Rokas A."/>
            <person name="Rosa C.A."/>
            <person name="Scheuner C."/>
            <person name="Sibirny A.A."/>
            <person name="Slot J.C."/>
            <person name="Stielow J.B."/>
            <person name="Sun H."/>
            <person name="Kurtzman C.P."/>
            <person name="Blackwell M."/>
            <person name="Grigoriev I.V."/>
            <person name="Jeffries T.W."/>
        </authorList>
    </citation>
    <scope>NUCLEOTIDE SEQUENCE [LARGE SCALE GENOMIC DNA]</scope>
    <source>
        <strain evidence="26 27">DSM 6958</strain>
    </source>
</reference>
<dbReference type="Pfam" id="PF13307">
    <property type="entry name" value="Helicase_C_2"/>
    <property type="match status" value="1"/>
</dbReference>
<dbReference type="SMART" id="SM00488">
    <property type="entry name" value="DEXDc2"/>
    <property type="match status" value="1"/>
</dbReference>
<evidence type="ECO:0000256" key="17">
    <source>
        <dbReference type="ARBA" id="ARBA00029709"/>
    </source>
</evidence>
<keyword evidence="10" id="KW-0067">ATP-binding</keyword>
<dbReference type="InterPro" id="IPR013020">
    <property type="entry name" value="Rad3/Chl1-like"/>
</dbReference>
<dbReference type="EMBL" id="KV454407">
    <property type="protein sequence ID" value="ODQ67512.1"/>
    <property type="molecule type" value="Genomic_DNA"/>
</dbReference>
<dbReference type="InterPro" id="IPR002464">
    <property type="entry name" value="DNA/RNA_helicase_DEAH_CS"/>
</dbReference>
<dbReference type="Pfam" id="PF06733">
    <property type="entry name" value="DEAD_2"/>
    <property type="match status" value="1"/>
</dbReference>
<accession>A0A1E3PRD8</accession>
<dbReference type="GO" id="GO:0043139">
    <property type="term" value="F:5'-3' DNA helicase activity"/>
    <property type="evidence" value="ECO:0007669"/>
    <property type="project" value="UniProtKB-EC"/>
</dbReference>
<evidence type="ECO:0000256" key="2">
    <source>
        <dbReference type="ARBA" id="ARBA00004123"/>
    </source>
</evidence>
<feature type="region of interest" description="Disordered" evidence="24">
    <location>
        <begin position="114"/>
        <end position="152"/>
    </location>
</feature>
<keyword evidence="16" id="KW-0131">Cell cycle</keyword>
<evidence type="ECO:0000256" key="10">
    <source>
        <dbReference type="ARBA" id="ARBA00022840"/>
    </source>
</evidence>
<keyword evidence="6" id="KW-0479">Metal-binding</keyword>
<evidence type="ECO:0000256" key="18">
    <source>
        <dbReference type="ARBA" id="ARBA00044969"/>
    </source>
</evidence>
<evidence type="ECO:0000256" key="4">
    <source>
        <dbReference type="ARBA" id="ARBA00016387"/>
    </source>
</evidence>
<keyword evidence="13" id="KW-0238">DNA-binding</keyword>
<evidence type="ECO:0000256" key="24">
    <source>
        <dbReference type="SAM" id="MobiDB-lite"/>
    </source>
</evidence>
<dbReference type="CDD" id="cd18788">
    <property type="entry name" value="SF2_C_XPD"/>
    <property type="match status" value="1"/>
</dbReference>
<dbReference type="AlphaFoldDB" id="A0A1E3PRD8"/>
<proteinExistence type="inferred from homology"/>
<dbReference type="GO" id="GO:0006974">
    <property type="term" value="P:DNA damage response"/>
    <property type="evidence" value="ECO:0007669"/>
    <property type="project" value="UniProtKB-ARBA"/>
</dbReference>
<evidence type="ECO:0000256" key="3">
    <source>
        <dbReference type="ARBA" id="ARBA00008435"/>
    </source>
</evidence>
<comment type="catalytic activity">
    <reaction evidence="22">
        <text>ATP + H2O = ADP + phosphate + H(+)</text>
        <dbReference type="Rhea" id="RHEA:13065"/>
        <dbReference type="ChEBI" id="CHEBI:15377"/>
        <dbReference type="ChEBI" id="CHEBI:15378"/>
        <dbReference type="ChEBI" id="CHEBI:30616"/>
        <dbReference type="ChEBI" id="CHEBI:43474"/>
        <dbReference type="ChEBI" id="CHEBI:456216"/>
        <dbReference type="EC" id="5.6.2.3"/>
    </reaction>
</comment>
<evidence type="ECO:0000313" key="26">
    <source>
        <dbReference type="EMBL" id="ODQ67512.1"/>
    </source>
</evidence>
<dbReference type="GO" id="GO:0016818">
    <property type="term" value="F:hydrolase activity, acting on acid anhydrides, in phosphorus-containing anhydrides"/>
    <property type="evidence" value="ECO:0007669"/>
    <property type="project" value="InterPro"/>
</dbReference>
<protein>
    <recommendedName>
        <fullName evidence="5">ATP-dependent DNA helicase CHL1</fullName>
        <ecNumber evidence="18">5.6.2.3</ecNumber>
    </recommendedName>
    <alternativeName>
        <fullName evidence="4">ATP-dependent DNA helicase chl1</fullName>
    </alternativeName>
    <alternativeName>
        <fullName evidence="17">Chromosome loss protein 1</fullName>
    </alternativeName>
    <alternativeName>
        <fullName evidence="19 20">DNA 5'-3' helicase CHL1</fullName>
    </alternativeName>
</protein>
<keyword evidence="7" id="KW-0547">Nucleotide-binding</keyword>
<dbReference type="GO" id="GO:0045005">
    <property type="term" value="P:DNA-templated DNA replication maintenance of fidelity"/>
    <property type="evidence" value="ECO:0007669"/>
    <property type="project" value="EnsemblFungi"/>
</dbReference>
<keyword evidence="12" id="KW-0411">Iron-sulfur</keyword>
<evidence type="ECO:0000256" key="9">
    <source>
        <dbReference type="ARBA" id="ARBA00022806"/>
    </source>
</evidence>
<evidence type="ECO:0000256" key="12">
    <source>
        <dbReference type="ARBA" id="ARBA00023014"/>
    </source>
</evidence>
<evidence type="ECO:0000256" key="11">
    <source>
        <dbReference type="ARBA" id="ARBA00023004"/>
    </source>
</evidence>
<dbReference type="InterPro" id="IPR045028">
    <property type="entry name" value="DinG/Rad3-like"/>
</dbReference>
<dbReference type="GO" id="GO:0003677">
    <property type="term" value="F:DNA binding"/>
    <property type="evidence" value="ECO:0007669"/>
    <property type="project" value="UniProtKB-KW"/>
</dbReference>
<keyword evidence="9 26" id="KW-0347">Helicase</keyword>
<dbReference type="InterPro" id="IPR027417">
    <property type="entry name" value="P-loop_NTPase"/>
</dbReference>
<evidence type="ECO:0000256" key="20">
    <source>
        <dbReference type="ARBA" id="ARBA00045008"/>
    </source>
</evidence>
<feature type="domain" description="Helicase ATP-binding" evidence="25">
    <location>
        <begin position="1"/>
        <end position="401"/>
    </location>
</feature>
<dbReference type="PROSITE" id="PS00690">
    <property type="entry name" value="DEAH_ATP_HELICASE"/>
    <property type="match status" value="1"/>
</dbReference>
<evidence type="ECO:0000256" key="1">
    <source>
        <dbReference type="ARBA" id="ARBA00001966"/>
    </source>
</evidence>
<dbReference type="Gene3D" id="3.40.50.300">
    <property type="entry name" value="P-loop containing nucleotide triphosphate hydrolases"/>
    <property type="match status" value="3"/>
</dbReference>
<evidence type="ECO:0000313" key="27">
    <source>
        <dbReference type="Proteomes" id="UP000095009"/>
    </source>
</evidence>
<keyword evidence="15" id="KW-0539">Nucleus</keyword>
<feature type="compositionally biased region" description="Polar residues" evidence="24">
    <location>
        <begin position="143"/>
        <end position="152"/>
    </location>
</feature>
<dbReference type="GO" id="GO:0035861">
    <property type="term" value="C:site of double-strand break"/>
    <property type="evidence" value="ECO:0007669"/>
    <property type="project" value="EnsemblFungi"/>
</dbReference>
<evidence type="ECO:0000256" key="14">
    <source>
        <dbReference type="ARBA" id="ARBA00023235"/>
    </source>
</evidence>
<dbReference type="InterPro" id="IPR014013">
    <property type="entry name" value="Helic_SF1/SF2_ATP-bd_DinG/Rad3"/>
</dbReference>
<dbReference type="FunFam" id="3.40.50.300:FF:001372">
    <property type="entry name" value="ATP-dependent DNA helicase chl1"/>
    <property type="match status" value="1"/>
</dbReference>
<dbReference type="PANTHER" id="PTHR11472:SF41">
    <property type="entry name" value="ATP-DEPENDENT DNA HELICASE DDX11-RELATED"/>
    <property type="match status" value="1"/>
</dbReference>
<evidence type="ECO:0000256" key="13">
    <source>
        <dbReference type="ARBA" id="ARBA00023125"/>
    </source>
</evidence>
<comment type="cofactor">
    <cofactor evidence="1">
        <name>[4Fe-4S] cluster</name>
        <dbReference type="ChEBI" id="CHEBI:49883"/>
    </cofactor>
</comment>
<evidence type="ECO:0000256" key="5">
    <source>
        <dbReference type="ARBA" id="ARBA00017386"/>
    </source>
</evidence>
<dbReference type="GO" id="GO:0046872">
    <property type="term" value="F:metal ion binding"/>
    <property type="evidence" value="ECO:0007669"/>
    <property type="project" value="UniProtKB-KW"/>
</dbReference>
<gene>
    <name evidence="26" type="ORF">NADFUDRAFT_81974</name>
</gene>
<dbReference type="OrthoDB" id="267079at2759"/>
<dbReference type="EC" id="5.6.2.3" evidence="18"/>